<dbReference type="InterPro" id="IPR017871">
    <property type="entry name" value="ABC_transporter-like_CS"/>
</dbReference>
<accession>A0ABQ7BZ89</accession>
<evidence type="ECO:0000256" key="3">
    <source>
        <dbReference type="ARBA" id="ARBA00022692"/>
    </source>
</evidence>
<evidence type="ECO:0000256" key="5">
    <source>
        <dbReference type="ARBA" id="ARBA00022840"/>
    </source>
</evidence>
<dbReference type="Gene3D" id="1.20.1560.10">
    <property type="entry name" value="ABC transporter type 1, transmembrane domain"/>
    <property type="match status" value="1"/>
</dbReference>
<feature type="transmembrane region" description="Helical" evidence="9">
    <location>
        <begin position="128"/>
        <end position="145"/>
    </location>
</feature>
<gene>
    <name evidence="11" type="ORF">DY000_02009195</name>
</gene>
<protein>
    <recommendedName>
        <fullName evidence="10">ABC transporter domain-containing protein</fullName>
    </recommendedName>
</protein>
<dbReference type="InterPro" id="IPR036640">
    <property type="entry name" value="ABC1_TM_sf"/>
</dbReference>
<dbReference type="Pfam" id="PF06472">
    <property type="entry name" value="ABC_membrane_2"/>
    <property type="match status" value="3"/>
</dbReference>
<keyword evidence="2" id="KW-0813">Transport</keyword>
<keyword evidence="12" id="KW-1185">Reference proteome</keyword>
<evidence type="ECO:0000256" key="8">
    <source>
        <dbReference type="SAM" id="MobiDB-lite"/>
    </source>
</evidence>
<evidence type="ECO:0000256" key="7">
    <source>
        <dbReference type="ARBA" id="ARBA00023136"/>
    </source>
</evidence>
<proteinExistence type="inferred from homology"/>
<dbReference type="SUPFAM" id="SSF90123">
    <property type="entry name" value="ABC transporter transmembrane region"/>
    <property type="match status" value="1"/>
</dbReference>
<dbReference type="PANTHER" id="PTHR11384">
    <property type="entry name" value="ATP-BINDING CASSETTE, SUB-FAMILY D MEMBER"/>
    <property type="match status" value="1"/>
</dbReference>
<dbReference type="Gene3D" id="3.40.50.300">
    <property type="entry name" value="P-loop containing nucleotide triphosphate hydrolases"/>
    <property type="match status" value="2"/>
</dbReference>
<evidence type="ECO:0000313" key="11">
    <source>
        <dbReference type="EMBL" id="KAF3545181.1"/>
    </source>
</evidence>
<comment type="similarity">
    <text evidence="1">Belongs to the ABC transporter superfamily. ABCD family. Peroxisomal fatty acyl CoA transporter (TC 3.A.1.203) subfamily.</text>
</comment>
<dbReference type="InterPro" id="IPR003593">
    <property type="entry name" value="AAA+_ATPase"/>
</dbReference>
<keyword evidence="7 9" id="KW-0472">Membrane</keyword>
<evidence type="ECO:0000256" key="1">
    <source>
        <dbReference type="ARBA" id="ARBA00008575"/>
    </source>
</evidence>
<feature type="domain" description="ABC transporter" evidence="10">
    <location>
        <begin position="770"/>
        <end position="1010"/>
    </location>
</feature>
<dbReference type="EMBL" id="QGKV02000832">
    <property type="protein sequence ID" value="KAF3545181.1"/>
    <property type="molecule type" value="Genomic_DNA"/>
</dbReference>
<dbReference type="InterPro" id="IPR003439">
    <property type="entry name" value="ABC_transporter-like_ATP-bd"/>
</dbReference>
<reference evidence="11 12" key="1">
    <citation type="journal article" date="2020" name="BMC Genomics">
        <title>Intraspecific diversification of the crop wild relative Brassica cretica Lam. using demographic model selection.</title>
        <authorList>
            <person name="Kioukis A."/>
            <person name="Michalopoulou V.A."/>
            <person name="Briers L."/>
            <person name="Pirintsos S."/>
            <person name="Studholme D.J."/>
            <person name="Pavlidis P."/>
            <person name="Sarris P.F."/>
        </authorList>
    </citation>
    <scope>NUCLEOTIDE SEQUENCE [LARGE SCALE GENOMIC DNA]</scope>
    <source>
        <strain evidence="12">cv. PFS-1207/04</strain>
    </source>
</reference>
<name>A0ABQ7BZ89_BRACR</name>
<evidence type="ECO:0000256" key="4">
    <source>
        <dbReference type="ARBA" id="ARBA00022741"/>
    </source>
</evidence>
<dbReference type="PANTHER" id="PTHR11384:SF56">
    <property type="entry name" value="ABC TRANSPORTER D FAMILY MEMBER 1"/>
    <property type="match status" value="1"/>
</dbReference>
<dbReference type="InterPro" id="IPR011527">
    <property type="entry name" value="ABC1_TM_dom"/>
</dbReference>
<feature type="region of interest" description="Disordered" evidence="8">
    <location>
        <begin position="62"/>
        <end position="82"/>
    </location>
</feature>
<evidence type="ECO:0000313" key="12">
    <source>
        <dbReference type="Proteomes" id="UP000266723"/>
    </source>
</evidence>
<dbReference type="Pfam" id="PF00005">
    <property type="entry name" value="ABC_tran"/>
    <property type="match status" value="2"/>
</dbReference>
<keyword evidence="3 9" id="KW-0812">Transmembrane</keyword>
<evidence type="ECO:0000256" key="6">
    <source>
        <dbReference type="ARBA" id="ARBA00022989"/>
    </source>
</evidence>
<keyword evidence="6 9" id="KW-1133">Transmembrane helix</keyword>
<evidence type="ECO:0000259" key="10">
    <source>
        <dbReference type="PROSITE" id="PS50893"/>
    </source>
</evidence>
<dbReference type="InterPro" id="IPR027417">
    <property type="entry name" value="P-loop_NTPase"/>
</dbReference>
<sequence>MCVDVVDVVGRIVDRDLMVVCVDVVDVVRRVVDRDLMVNGCVDVVDVTGRVADGALGGGYESGKRDGGGSGSSDSNEGVVDTCYQEEEEEPSFWFWRIQFNSIPAMPSLQLLQLTERGRGLVASRRKSILLAAGIVAAGGAAVYLKSRISSRRLGSSRQCNGRSDDDDEALEKMRGKDKKTAKKKKGGGLKSLQVLTAILLSQMGKMGARDLLALVGTVVFRTALSNRLAKVQGFLFRAAFLRRAPLFLRLITENIMLCFMLSTMHSTSKYITGALSLRFRKILTKIIHSHYFENMVYYKISHVDGRITHPEQRIASDVPRFSSELSELIQDDLTAVTDGILYAWRLCSYASPKYIFWILAYVLGAGTAIRNFSPSFGKLMSKEQQLEGEYRQLHSRLRTHSESIAFYGGETREESHIQQKFKNLVSHMSVVLHDHWWFGMIQDFLLKYLGATVAVILIIEPFFSGNLRPDDSTLGRAEMLSNIRYHTSVIISLFQALGTLSISSRRLSRLSGYADRIHELMAVSRELSGDDKISFQRNRSRNYLSEANYVEFSGVKVVTPTGNVLVEDLTLRVEQGSNLLITGAGTAIRNFSPSFGKLMSKEQQLEGEYRQLHSRLRTHSESIAFYGGETREESHIQQKFKNLVSHMSVVLHDHWWFGMIQDFLLKYLGATVAVILIIEPFFSGNLRPDDSTLGRAEMLSNIRYHTSVIISLFQALGTLSISSRRLSRLSGYADRIHELMAVSRELSGDDKISFQRNRSRNYLSEANYVEFSGVKVVTPTGNVLVEDLTLRVEQGSNLLITGPNGSGKSSLFRVLGGLWPLVSGHIVKPGVGSDLNKEIFYVPQRPYMAVGTLRDQLIYPLTSDQESVPLTETGMVELLKNVDLEYLLDRYQPDREVNWGDELSLGEQQRLGMARLFYHKPKFAILDECTSAVTTDMEERFAAKVRAMGTSCITISHRPALVAFHDVRNYLRNNAFYKVFHMSGNSIDADQRLTRDLEKLTHDLSGLLTGMVKPSVDILWFTWRMKLLTGQRGVAILYTYMLLGLGFLRRIAPDFGDLAGEEQQLEGKFRFMHERLNTHAESIAFFGGGAREKAMVDTKFRALLDHSLMLLKKKWLYGILDDFVTKQLPNNVTWGLSLLYALEHKGDRALVSTQGELAHALRYLASVVSQSFMAFGDILELHKKFLELSGGINRIFELDEFLDASQSGASSDNHRSRLDSQDRISFSEVDIITPAQKLMASKLSCEIVSGKSLLVTGPNGSGKTSVFRVLRDIWPTVCGRLSKPSLDIKELGSGNGIFFVPQRPYTCLGTLRDQIIYPLSKEEAENRAAKLYTNGETSAEAGSILDVHLKTILENVRLVYLLERDESGWDATTNWEDILSLGEQQRLGMARLFFHRPKFGILDECTNATSVDVEEQLYRVAKDMGVTFITSSQRPALIPFHSLELRLIDGEGNWELRSIEQTAE</sequence>
<dbReference type="PROSITE" id="PS50893">
    <property type="entry name" value="ABC_TRANSPORTER_2"/>
    <property type="match status" value="2"/>
</dbReference>
<feature type="domain" description="ABC transporter" evidence="10">
    <location>
        <begin position="1225"/>
        <end position="1465"/>
    </location>
</feature>
<keyword evidence="4" id="KW-0547">Nucleotide-binding</keyword>
<organism evidence="11 12">
    <name type="scientific">Brassica cretica</name>
    <name type="common">Mustard</name>
    <dbReference type="NCBI Taxonomy" id="69181"/>
    <lineage>
        <taxon>Eukaryota</taxon>
        <taxon>Viridiplantae</taxon>
        <taxon>Streptophyta</taxon>
        <taxon>Embryophyta</taxon>
        <taxon>Tracheophyta</taxon>
        <taxon>Spermatophyta</taxon>
        <taxon>Magnoliopsida</taxon>
        <taxon>eudicotyledons</taxon>
        <taxon>Gunneridae</taxon>
        <taxon>Pentapetalae</taxon>
        <taxon>rosids</taxon>
        <taxon>malvids</taxon>
        <taxon>Brassicales</taxon>
        <taxon>Brassicaceae</taxon>
        <taxon>Brassiceae</taxon>
        <taxon>Brassica</taxon>
    </lineage>
</organism>
<keyword evidence="5" id="KW-0067">ATP-binding</keyword>
<dbReference type="SMART" id="SM00382">
    <property type="entry name" value="AAA"/>
    <property type="match status" value="2"/>
</dbReference>
<evidence type="ECO:0000256" key="9">
    <source>
        <dbReference type="SAM" id="Phobius"/>
    </source>
</evidence>
<dbReference type="InterPro" id="IPR050835">
    <property type="entry name" value="ABC_transporter_sub-D"/>
</dbReference>
<dbReference type="SUPFAM" id="SSF52540">
    <property type="entry name" value="P-loop containing nucleoside triphosphate hydrolases"/>
    <property type="match status" value="2"/>
</dbReference>
<dbReference type="CDD" id="cd03223">
    <property type="entry name" value="ABCD_peroxisomal_ALDP"/>
    <property type="match status" value="2"/>
</dbReference>
<comment type="caution">
    <text evidence="11">The sequence shown here is derived from an EMBL/GenBank/DDBJ whole genome shotgun (WGS) entry which is preliminary data.</text>
</comment>
<dbReference type="Proteomes" id="UP000266723">
    <property type="component" value="Unassembled WGS sequence"/>
</dbReference>
<dbReference type="PROSITE" id="PS00211">
    <property type="entry name" value="ABC_TRANSPORTER_1"/>
    <property type="match status" value="2"/>
</dbReference>
<evidence type="ECO:0000256" key="2">
    <source>
        <dbReference type="ARBA" id="ARBA00022448"/>
    </source>
</evidence>